<reference evidence="3 4" key="1">
    <citation type="submission" date="2018-10" db="EMBL/GenBank/DDBJ databases">
        <authorList>
            <person name="Criscuolo A."/>
        </authorList>
    </citation>
    <scope>NUCLEOTIDE SEQUENCE [LARGE SCALE GENOMIC DNA]</scope>
    <source>
        <strain evidence="3">DnA1</strain>
    </source>
</reference>
<dbReference type="Pfam" id="PF07811">
    <property type="entry name" value="TadE"/>
    <property type="match status" value="1"/>
</dbReference>
<evidence type="ECO:0000256" key="1">
    <source>
        <dbReference type="SAM" id="Phobius"/>
    </source>
</evidence>
<sequence>MRSSGLPMTHPRSRPAAGAAMVEFTIIALPLLFLACAAFETGRWMLARQAVGYALFETARVGTVAGADPAAMAEAFERALAPALGVDGQADPGALAEAVGKKMQAWADAHGMPMARIEQLNPIPASFDDFPDVPARTGQARQLDHDHLRLRHDTVYLSRYRNGVGPRSGQTVFQANTLVLRLTYLHAPYWPVMRALLRQLAGADERDAYVRRAREAGLVVIRKDIAMPMQSAAREHGHAADLLAARSKVGKARLSAVPAR</sequence>
<protein>
    <submittedName>
        <fullName evidence="3">TadE-like protein</fullName>
    </submittedName>
</protein>
<name>A0A3P4B9D3_9BURK</name>
<proteinExistence type="predicted"/>
<evidence type="ECO:0000313" key="3">
    <source>
        <dbReference type="EMBL" id="VCU72581.1"/>
    </source>
</evidence>
<dbReference type="InterPro" id="IPR012495">
    <property type="entry name" value="TadE-like_dom"/>
</dbReference>
<evidence type="ECO:0000313" key="4">
    <source>
        <dbReference type="Proteomes" id="UP000277294"/>
    </source>
</evidence>
<evidence type="ECO:0000259" key="2">
    <source>
        <dbReference type="Pfam" id="PF07811"/>
    </source>
</evidence>
<feature type="domain" description="TadE-like" evidence="2">
    <location>
        <begin position="18"/>
        <end position="60"/>
    </location>
</feature>
<keyword evidence="4" id="KW-1185">Reference proteome</keyword>
<dbReference type="Proteomes" id="UP000277294">
    <property type="component" value="Unassembled WGS sequence"/>
</dbReference>
<organism evidence="3 4">
    <name type="scientific">Pigmentiphaga humi</name>
    <dbReference type="NCBI Taxonomy" id="2478468"/>
    <lineage>
        <taxon>Bacteria</taxon>
        <taxon>Pseudomonadati</taxon>
        <taxon>Pseudomonadota</taxon>
        <taxon>Betaproteobacteria</taxon>
        <taxon>Burkholderiales</taxon>
        <taxon>Alcaligenaceae</taxon>
        <taxon>Pigmentiphaga</taxon>
    </lineage>
</organism>
<feature type="transmembrane region" description="Helical" evidence="1">
    <location>
        <begin position="20"/>
        <end position="39"/>
    </location>
</feature>
<dbReference type="AlphaFoldDB" id="A0A3P4B9D3"/>
<keyword evidence="1" id="KW-1133">Transmembrane helix</keyword>
<keyword evidence="1" id="KW-0812">Transmembrane</keyword>
<keyword evidence="1" id="KW-0472">Membrane</keyword>
<accession>A0A3P4B9D3</accession>
<gene>
    <name evidence="3" type="ORF">PIGHUM_04683</name>
</gene>
<dbReference type="EMBL" id="UWPJ01000043">
    <property type="protein sequence ID" value="VCU72581.1"/>
    <property type="molecule type" value="Genomic_DNA"/>
</dbReference>